<dbReference type="GO" id="GO:0009887">
    <property type="term" value="P:animal organ morphogenesis"/>
    <property type="evidence" value="ECO:0007669"/>
    <property type="project" value="TreeGrafter"/>
</dbReference>
<feature type="coiled-coil region" evidence="20">
    <location>
        <begin position="777"/>
        <end position="814"/>
    </location>
</feature>
<evidence type="ECO:0000256" key="4">
    <source>
        <dbReference type="ARBA" id="ARBA00022674"/>
    </source>
</evidence>
<dbReference type="CDD" id="cd00055">
    <property type="entry name" value="EGF_Lam"/>
    <property type="match status" value="6"/>
</dbReference>
<feature type="disulfide bond" evidence="19">
    <location>
        <begin position="74"/>
        <end position="83"/>
    </location>
</feature>
<evidence type="ECO:0000256" key="6">
    <source>
        <dbReference type="ARBA" id="ARBA00022737"/>
    </source>
</evidence>
<feature type="disulfide bond" evidence="19">
    <location>
        <begin position="102"/>
        <end position="114"/>
    </location>
</feature>
<feature type="disulfide bond" evidence="19">
    <location>
        <begin position="559"/>
        <end position="568"/>
    </location>
</feature>
<dbReference type="InterPro" id="IPR050440">
    <property type="entry name" value="Laminin/Netrin_ECM"/>
</dbReference>
<name>S7NIB6_MYOBR</name>
<keyword evidence="7" id="KW-0084">Basement membrane</keyword>
<dbReference type="InterPro" id="IPR002049">
    <property type="entry name" value="LE_dom"/>
</dbReference>
<dbReference type="GO" id="GO:0008201">
    <property type="term" value="F:heparin binding"/>
    <property type="evidence" value="ECO:0007669"/>
    <property type="project" value="UniProtKB-KW"/>
</dbReference>
<dbReference type="GO" id="GO:0007155">
    <property type="term" value="P:cell adhesion"/>
    <property type="evidence" value="ECO:0007669"/>
    <property type="project" value="UniProtKB-KW"/>
</dbReference>
<dbReference type="PRINTS" id="PR00011">
    <property type="entry name" value="EGFLAMININ"/>
</dbReference>
<organism evidence="23 24">
    <name type="scientific">Myotis brandtii</name>
    <name type="common">Brandt's bat</name>
    <dbReference type="NCBI Taxonomy" id="109478"/>
    <lineage>
        <taxon>Eukaryota</taxon>
        <taxon>Metazoa</taxon>
        <taxon>Chordata</taxon>
        <taxon>Craniata</taxon>
        <taxon>Vertebrata</taxon>
        <taxon>Euteleostomi</taxon>
        <taxon>Mammalia</taxon>
        <taxon>Eutheria</taxon>
        <taxon>Laurasiatheria</taxon>
        <taxon>Chiroptera</taxon>
        <taxon>Yangochiroptera</taxon>
        <taxon>Vespertilionidae</taxon>
        <taxon>Myotis</taxon>
    </lineage>
</organism>
<proteinExistence type="predicted"/>
<dbReference type="AlphaFoldDB" id="S7NIB6"/>
<feature type="coiled-coil region" evidence="20">
    <location>
        <begin position="1158"/>
        <end position="1192"/>
    </location>
</feature>
<evidence type="ECO:0000256" key="10">
    <source>
        <dbReference type="ARBA" id="ARBA00023054"/>
    </source>
</evidence>
<sequence>MTAVWHICSRSKASVTQAFTGKDSPWHQLCEKPWEFDLSANLIGFCDCNGKSRQCVFDPELHRQTGHGFRCLNCNDNTGGIHCERCKEGFYRQRERDRCLPCNCNSKGSLSARCDNSGRCSCKPGVTGDRCDRCLPGFHTLTDAGCTQDQRLIDPTCDCDPAGVSGPCDSGRCVCKPAVTGERCDRCRPGYYHLDGGNPEGCTQCFCYGHSASCHSSGDYSVHKITSAFHQDVDGWKAVQRNGSPAKLHWSPRHRDVFSSARRSDPVYFVAPAKFLGNQQVSYGQSLSFDYRVDRGGRHPSAHDVILEGAGLRITAPLMPLGKTLPCGITKTYTFRLNEHPSSNWSPQLSYFEYRRLLRNLTALWIRATYGDYSTGYLDNVTLISARPISGAPAPWVEQCVCPVGYKGQFCQDCASGYKRDSPRLGPFGTCIPCNCQGGGACDPDTGDCYSGDENPDIGCADCPLGFYNDPHDPRSCKPCPCRNGFSCSVMPETEEVVCNNCPLGVTGARCELCAEGYFGDPFGERSPMRPCQPCQCNNNVDPSASGNCDRLTGRCLKCIHNTAGAHCDQCKAGYFGDPLAPNPADKCRACNCNPMGSEPVACRSDGSCVCKPGFGGPNCEHAALTNCPACYDQVKIQMDQFVQQLQSLEDLISKAQGGGGGAPNAELEGRMQQAEQALRDMLKEAQISQGAMRSLSPRLAKARSQENTYRNRLDELKMTVERFQALGSQYQNRVQDTRRLITQMRLSVEESGSSLRNTNIPSPDHYVGPNDFKSLAQEAMRLANSHEESARNMEQLARETEDYSKQALSLARKAIREGGGSGSLDGSVVQGLVGKLEKTKSLAQQLSREATETDIEADKSYQHSLRLLNSMSQLQGVTDPSLQEEAKRIRQKADSLSSLVTKHMDEFKRVQSNLGNWEEETRQLLQNGKNERQQSAQLLSRANLAKSRAQEALSMGNATFYEVENILKNLREFDLQVGDRKAEAEEAMKRLSYISQKVTDASEQTQQAEAALGSAAADAQRAKNAAREALEITGKIEQEIESLNLEANVTADGALAMEKGLATLRSEMREVEGELARKEREFDIDMDAVQMVITEAQGANNRAKNAGVTIQDTLDNLDSILHLIDQPGSVDEEGLVLLEQKLSKANTQIKNQLQPLMRELEERARRQQGQLRSLEMSIDGILADVKNLENIRDNLPPGCYNTQALEQQ</sequence>
<dbReference type="Gene3D" id="2.10.25.10">
    <property type="entry name" value="Laminin"/>
    <property type="match status" value="5"/>
</dbReference>
<evidence type="ECO:0000256" key="13">
    <source>
        <dbReference type="ARBA" id="ARBA00023292"/>
    </source>
</evidence>
<keyword evidence="5" id="KW-0732">Signal</keyword>
<feature type="domain" description="Laminin EGF-like" evidence="21">
    <location>
        <begin position="102"/>
        <end position="148"/>
    </location>
</feature>
<feature type="disulfide bond" evidence="19">
    <location>
        <begin position="175"/>
        <end position="184"/>
    </location>
</feature>
<evidence type="ECO:0000259" key="22">
    <source>
        <dbReference type="PROSITE" id="PS51115"/>
    </source>
</evidence>
<feature type="domain" description="Laminin EGF-like" evidence="21">
    <location>
        <begin position="157"/>
        <end position="204"/>
    </location>
</feature>
<dbReference type="PROSITE" id="PS50027">
    <property type="entry name" value="EGF_LAM_2"/>
    <property type="match status" value="4"/>
</dbReference>
<keyword evidence="13 19" id="KW-0424">Laminin EGF-like domain</keyword>
<dbReference type="EMBL" id="KE164337">
    <property type="protein sequence ID" value="EPQ17106.1"/>
    <property type="molecule type" value="Genomic_DNA"/>
</dbReference>
<evidence type="ECO:0000256" key="15">
    <source>
        <dbReference type="ARBA" id="ARBA00075698"/>
    </source>
</evidence>
<dbReference type="PANTHER" id="PTHR10574:SF313">
    <property type="entry name" value="LAMININ SUBUNIT GAMMA-2"/>
    <property type="match status" value="1"/>
</dbReference>
<evidence type="ECO:0000259" key="21">
    <source>
        <dbReference type="PROSITE" id="PS50027"/>
    </source>
</evidence>
<protein>
    <recommendedName>
        <fullName evidence="14">Laminin subunit gamma-2</fullName>
    </recommendedName>
    <alternativeName>
        <fullName evidence="16">Epiligrin subunit gamma</fullName>
    </alternativeName>
    <alternativeName>
        <fullName evidence="18">Kalinin subunit gamma</fullName>
    </alternativeName>
    <alternativeName>
        <fullName evidence="17">Laminin-5 subunit gamma</fullName>
    </alternativeName>
    <alternativeName>
        <fullName evidence="15">Nicein subunit gamma</fullName>
    </alternativeName>
</protein>
<keyword evidence="3" id="KW-0272">Extracellular matrix</keyword>
<evidence type="ECO:0000256" key="11">
    <source>
        <dbReference type="ARBA" id="ARBA00023157"/>
    </source>
</evidence>
<feature type="coiled-coil region" evidence="20">
    <location>
        <begin position="632"/>
        <end position="720"/>
    </location>
</feature>
<dbReference type="FunFam" id="2.10.25.10:FF:000399">
    <property type="entry name" value="Laminin subunit gamma 2"/>
    <property type="match status" value="1"/>
</dbReference>
<evidence type="ECO:0000256" key="8">
    <source>
        <dbReference type="ARBA" id="ARBA00022889"/>
    </source>
</evidence>
<evidence type="ECO:0000256" key="18">
    <source>
        <dbReference type="ARBA" id="ARBA00081745"/>
    </source>
</evidence>
<evidence type="ECO:0000256" key="16">
    <source>
        <dbReference type="ARBA" id="ARBA00077027"/>
    </source>
</evidence>
<dbReference type="FunFam" id="2.10.25.10:FF:000174">
    <property type="entry name" value="Laminin subunit gamma-1"/>
    <property type="match status" value="1"/>
</dbReference>
<feature type="domain" description="Laminin EGF-like" evidence="21">
    <location>
        <begin position="46"/>
        <end position="101"/>
    </location>
</feature>
<dbReference type="SMART" id="SM00281">
    <property type="entry name" value="LamB"/>
    <property type="match status" value="1"/>
</dbReference>
<dbReference type="InterPro" id="IPR000034">
    <property type="entry name" value="Laminin_IV"/>
</dbReference>
<evidence type="ECO:0000313" key="23">
    <source>
        <dbReference type="EMBL" id="EPQ17106.1"/>
    </source>
</evidence>
<dbReference type="PANTHER" id="PTHR10574">
    <property type="entry name" value="NETRIN/LAMININ-RELATED"/>
    <property type="match status" value="1"/>
</dbReference>
<dbReference type="FunFam" id="2.10.25.10:FF:000441">
    <property type="entry name" value="Laminin subunit gamma 2"/>
    <property type="match status" value="1"/>
</dbReference>
<dbReference type="Proteomes" id="UP000052978">
    <property type="component" value="Unassembled WGS sequence"/>
</dbReference>
<keyword evidence="12" id="KW-0325">Glycoprotein</keyword>
<gene>
    <name evidence="23" type="ORF">D623_10004063</name>
</gene>
<comment type="caution">
    <text evidence="19">Lacks conserved residue(s) required for the propagation of feature annotation.</text>
</comment>
<evidence type="ECO:0000256" key="2">
    <source>
        <dbReference type="ARBA" id="ARBA00022525"/>
    </source>
</evidence>
<dbReference type="PROSITE" id="PS51115">
    <property type="entry name" value="LAMININ_IVA"/>
    <property type="match status" value="1"/>
</dbReference>
<accession>S7NIB6</accession>
<dbReference type="Pfam" id="PF00052">
    <property type="entry name" value="Laminin_B"/>
    <property type="match status" value="1"/>
</dbReference>
<dbReference type="Pfam" id="PF00053">
    <property type="entry name" value="EGF_laminin"/>
    <property type="match status" value="7"/>
</dbReference>
<keyword evidence="10 20" id="KW-0175">Coiled coil</keyword>
<dbReference type="GO" id="GO:0009888">
    <property type="term" value="P:tissue development"/>
    <property type="evidence" value="ECO:0007669"/>
    <property type="project" value="TreeGrafter"/>
</dbReference>
<evidence type="ECO:0000256" key="12">
    <source>
        <dbReference type="ARBA" id="ARBA00023180"/>
    </source>
</evidence>
<keyword evidence="8" id="KW-0130">Cell adhesion</keyword>
<evidence type="ECO:0000256" key="20">
    <source>
        <dbReference type="SAM" id="Coils"/>
    </source>
</evidence>
<keyword evidence="11 19" id="KW-1015">Disulfide bond</keyword>
<dbReference type="PROSITE" id="PS01248">
    <property type="entry name" value="EGF_LAM_1"/>
    <property type="match status" value="2"/>
</dbReference>
<evidence type="ECO:0000256" key="5">
    <source>
        <dbReference type="ARBA" id="ARBA00022729"/>
    </source>
</evidence>
<dbReference type="eggNOG" id="KOG1836">
    <property type="taxonomic scope" value="Eukaryota"/>
</dbReference>
<dbReference type="FunFam" id="2.10.25.10:FF:000533">
    <property type="entry name" value="Laminin subunit gamma 2"/>
    <property type="match status" value="1"/>
</dbReference>
<evidence type="ECO:0000256" key="7">
    <source>
        <dbReference type="ARBA" id="ARBA00022869"/>
    </source>
</evidence>
<keyword evidence="6" id="KW-0677">Repeat</keyword>
<evidence type="ECO:0000256" key="19">
    <source>
        <dbReference type="PROSITE-ProRule" id="PRU00460"/>
    </source>
</evidence>
<keyword evidence="9" id="KW-0654">Proteoglycan</keyword>
<dbReference type="GO" id="GO:0007411">
    <property type="term" value="P:axon guidance"/>
    <property type="evidence" value="ECO:0007669"/>
    <property type="project" value="TreeGrafter"/>
</dbReference>
<evidence type="ECO:0000256" key="14">
    <source>
        <dbReference type="ARBA" id="ARBA00073468"/>
    </source>
</evidence>
<dbReference type="SMART" id="SM00180">
    <property type="entry name" value="EGF_Lam"/>
    <property type="match status" value="6"/>
</dbReference>
<dbReference type="InterPro" id="IPR000742">
    <property type="entry name" value="EGF"/>
</dbReference>
<evidence type="ECO:0000256" key="9">
    <source>
        <dbReference type="ARBA" id="ARBA00022974"/>
    </source>
</evidence>
<evidence type="ECO:0000313" key="24">
    <source>
        <dbReference type="Proteomes" id="UP000052978"/>
    </source>
</evidence>
<evidence type="ECO:0000256" key="17">
    <source>
        <dbReference type="ARBA" id="ARBA00077852"/>
    </source>
</evidence>
<feature type="disulfide bond" evidence="19">
    <location>
        <begin position="122"/>
        <end position="131"/>
    </location>
</feature>
<keyword evidence="2" id="KW-0964">Secreted</keyword>
<keyword evidence="24" id="KW-1185">Reference proteome</keyword>
<comment type="subcellular location">
    <subcellularLocation>
        <location evidence="1">Secreted</location>
        <location evidence="1">Extracellular space</location>
        <location evidence="1">Extracellular matrix</location>
        <location evidence="1">Basement membrane</location>
    </subcellularLocation>
</comment>
<dbReference type="GO" id="GO:0005576">
    <property type="term" value="C:extracellular region"/>
    <property type="evidence" value="ECO:0007669"/>
    <property type="project" value="UniProtKB-ARBA"/>
</dbReference>
<feature type="domain" description="Laminin IV type A" evidence="22">
    <location>
        <begin position="231"/>
        <end position="399"/>
    </location>
</feature>
<feature type="domain" description="Laminin EGF-like" evidence="21">
    <location>
        <begin position="535"/>
        <end position="590"/>
    </location>
</feature>
<dbReference type="SMART" id="SM00181">
    <property type="entry name" value="EGF"/>
    <property type="match status" value="7"/>
</dbReference>
<evidence type="ECO:0000256" key="1">
    <source>
        <dbReference type="ARBA" id="ARBA00004302"/>
    </source>
</evidence>
<dbReference type="GO" id="GO:0005604">
    <property type="term" value="C:basement membrane"/>
    <property type="evidence" value="ECO:0007669"/>
    <property type="project" value="UniProtKB-SubCell"/>
</dbReference>
<evidence type="ECO:0000256" key="3">
    <source>
        <dbReference type="ARBA" id="ARBA00022530"/>
    </source>
</evidence>
<keyword evidence="4" id="KW-0358">Heparin-binding</keyword>
<dbReference type="SUPFAM" id="SSF57196">
    <property type="entry name" value="EGF/Laminin"/>
    <property type="match status" value="5"/>
</dbReference>
<dbReference type="FunFam" id="2.10.25.10:FF:000067">
    <property type="entry name" value="Laminin subunit gamma 1"/>
    <property type="match status" value="1"/>
</dbReference>
<reference evidence="23 24" key="1">
    <citation type="journal article" date="2013" name="Nat. Commun.">
        <title>Genome analysis reveals insights into physiology and longevity of the Brandt's bat Myotis brandtii.</title>
        <authorList>
            <person name="Seim I."/>
            <person name="Fang X."/>
            <person name="Xiong Z."/>
            <person name="Lobanov A.V."/>
            <person name="Huang Z."/>
            <person name="Ma S."/>
            <person name="Feng Y."/>
            <person name="Turanov A.A."/>
            <person name="Zhu Y."/>
            <person name="Lenz T.L."/>
            <person name="Gerashchenko M.V."/>
            <person name="Fan D."/>
            <person name="Hee Yim S."/>
            <person name="Yao X."/>
            <person name="Jordan D."/>
            <person name="Xiong Y."/>
            <person name="Ma Y."/>
            <person name="Lyapunov A.N."/>
            <person name="Chen G."/>
            <person name="Kulakova O.I."/>
            <person name="Sun Y."/>
            <person name="Lee S.G."/>
            <person name="Bronson R.T."/>
            <person name="Moskalev A.A."/>
            <person name="Sunyaev S.R."/>
            <person name="Zhang G."/>
            <person name="Krogh A."/>
            <person name="Wang J."/>
            <person name="Gladyshev V.N."/>
        </authorList>
    </citation>
    <scope>NUCLEOTIDE SEQUENCE [LARGE SCALE GENOMIC DNA]</scope>
</reference>